<organism evidence="3 4">
    <name type="scientific">Pseudomonas oryzihabitans</name>
    <dbReference type="NCBI Taxonomy" id="47885"/>
    <lineage>
        <taxon>Bacteria</taxon>
        <taxon>Pseudomonadati</taxon>
        <taxon>Pseudomonadota</taxon>
        <taxon>Gammaproteobacteria</taxon>
        <taxon>Pseudomonadales</taxon>
        <taxon>Pseudomonadaceae</taxon>
        <taxon>Pseudomonas</taxon>
    </lineage>
</organism>
<comment type="caution">
    <text evidence="3">The sequence shown here is derived from an EMBL/GenBank/DDBJ whole genome shotgun (WGS) entry which is preliminary data.</text>
</comment>
<dbReference type="InterPro" id="IPR032698">
    <property type="entry name" value="SirB1_N"/>
</dbReference>
<sequence>MEPRLACLACLDRPDPRLLEAALWIAAEHHRDIDPPALLHSLDDLTLRLHATLDGDASHSERAQQLLRQLCEAGFRAAEWPLRPSAALLDEVLERRRGQPLSIALVALELARRLELDLQGIGFPGHFLLRVPGADHLLEPFGGRRLYMNDCRQLLVDQFGPTARLQATHLAPLAPRQMMQRLSRNLRELHRQSDQPLAALKDAQRVIELGAVAVADHLARADLYRQLECPQAERYDLQHALLLSEDDAERDQLRRRLERLGTPATTLH</sequence>
<name>A0AAJ2EX85_9PSED</name>
<reference evidence="3" key="1">
    <citation type="submission" date="2023-08" db="EMBL/GenBank/DDBJ databases">
        <title>Functional and genomic diversity of the sorghum phyllosphere microbiome.</title>
        <authorList>
            <person name="Shade A."/>
        </authorList>
    </citation>
    <scope>NUCLEOTIDE SEQUENCE</scope>
    <source>
        <strain evidence="3">SORGH_AS_0201</strain>
    </source>
</reference>
<dbReference type="EMBL" id="JAVJAF010000001">
    <property type="protein sequence ID" value="MDR6235542.1"/>
    <property type="molecule type" value="Genomic_DNA"/>
</dbReference>
<evidence type="ECO:0000313" key="4">
    <source>
        <dbReference type="Proteomes" id="UP001268036"/>
    </source>
</evidence>
<dbReference type="RefSeq" id="WP_309760271.1">
    <property type="nucleotide sequence ID" value="NZ_JAVJAF010000001.1"/>
</dbReference>
<evidence type="ECO:0000313" key="3">
    <source>
        <dbReference type="EMBL" id="MDR6235542.1"/>
    </source>
</evidence>
<dbReference type="AlphaFoldDB" id="A0AAJ2EX85"/>
<dbReference type="Pfam" id="PF13369">
    <property type="entry name" value="Transglut_core2"/>
    <property type="match status" value="1"/>
</dbReference>
<dbReference type="PANTHER" id="PTHR31350">
    <property type="entry name" value="SI:DKEY-261L7.2"/>
    <property type="match status" value="1"/>
</dbReference>
<dbReference type="PANTHER" id="PTHR31350:SF21">
    <property type="entry name" value="F-BOX ONLY PROTEIN 21"/>
    <property type="match status" value="1"/>
</dbReference>
<evidence type="ECO:0000256" key="1">
    <source>
        <dbReference type="ARBA" id="ARBA00007100"/>
    </source>
</evidence>
<proteinExistence type="inferred from homology"/>
<gene>
    <name evidence="3" type="ORF">QE440_003283</name>
</gene>
<dbReference type="Proteomes" id="UP001268036">
    <property type="component" value="Unassembled WGS sequence"/>
</dbReference>
<accession>A0AAJ2EX85</accession>
<protein>
    <submittedName>
        <fullName evidence="3">Regulator of sirC expression with transglutaminase-like and TPR domain</fullName>
    </submittedName>
</protein>
<comment type="similarity">
    <text evidence="1">Belongs to the UPF0162 family.</text>
</comment>
<evidence type="ECO:0000259" key="2">
    <source>
        <dbReference type="Pfam" id="PF13369"/>
    </source>
</evidence>
<feature type="domain" description="Protein SirB1 N-terminal" evidence="2">
    <location>
        <begin position="39"/>
        <end position="183"/>
    </location>
</feature>